<dbReference type="GO" id="GO:0005524">
    <property type="term" value="F:ATP binding"/>
    <property type="evidence" value="ECO:0007669"/>
    <property type="project" value="UniProtKB-KW"/>
</dbReference>
<dbReference type="InterPro" id="IPR027417">
    <property type="entry name" value="P-loop_NTPase"/>
</dbReference>
<dbReference type="GO" id="GO:0016887">
    <property type="term" value="F:ATP hydrolysis activity"/>
    <property type="evidence" value="ECO:0007669"/>
    <property type="project" value="InterPro"/>
</dbReference>
<keyword evidence="2" id="KW-0547">Nucleotide-binding</keyword>
<accession>A0A9D2TAK4</accession>
<keyword evidence="1" id="KW-0813">Transport</keyword>
<keyword evidence="3 5" id="KW-0067">ATP-binding</keyword>
<sequence>METILSLQNVTKKYKNFTLDHVSFDIPRGMIFGLIGENGAGKTTTIQSILDLIKTDSGTIEIFGKDHCKDAKEIKQKLGVIMDGLNQNPYLKCGDLDKIMGKIYRSWDSQRFFSYLDQFKLPREKKIKELSKGMNVKLNFAAALSYHPQLLLLDEATSGLDPVMRDDILEILQEFVTDEQNSILMSTHITSDLDKIADYVLFLHEGKLMFLKSREALESYGVLHCTEEFFRALAPEDYDAYLKEEFSYKVLVPDRYAMRTHFEGLLLDRATIEDIMLFYVKGVRS</sequence>
<reference evidence="5" key="2">
    <citation type="submission" date="2021-04" db="EMBL/GenBank/DDBJ databases">
        <authorList>
            <person name="Gilroy R."/>
        </authorList>
    </citation>
    <scope>NUCLEOTIDE SEQUENCE</scope>
    <source>
        <strain evidence="5">ChiBcec2-3848</strain>
    </source>
</reference>
<evidence type="ECO:0000259" key="4">
    <source>
        <dbReference type="PROSITE" id="PS50893"/>
    </source>
</evidence>
<dbReference type="Pfam" id="PF00005">
    <property type="entry name" value="ABC_tran"/>
    <property type="match status" value="1"/>
</dbReference>
<dbReference type="Proteomes" id="UP000823886">
    <property type="component" value="Unassembled WGS sequence"/>
</dbReference>
<dbReference type="Gene3D" id="3.40.50.300">
    <property type="entry name" value="P-loop containing nucleotide triphosphate hydrolases"/>
    <property type="match status" value="1"/>
</dbReference>
<comment type="caution">
    <text evidence="5">The sequence shown here is derived from an EMBL/GenBank/DDBJ whole genome shotgun (WGS) entry which is preliminary data.</text>
</comment>
<dbReference type="PANTHER" id="PTHR42939">
    <property type="entry name" value="ABC TRANSPORTER ATP-BINDING PROTEIN ALBC-RELATED"/>
    <property type="match status" value="1"/>
</dbReference>
<dbReference type="InterPro" id="IPR051782">
    <property type="entry name" value="ABC_Transporter_VariousFunc"/>
</dbReference>
<dbReference type="EMBL" id="DWVZ01000002">
    <property type="protein sequence ID" value="HJC62021.1"/>
    <property type="molecule type" value="Genomic_DNA"/>
</dbReference>
<evidence type="ECO:0000256" key="3">
    <source>
        <dbReference type="ARBA" id="ARBA00022840"/>
    </source>
</evidence>
<gene>
    <name evidence="5" type="ORF">H9753_00190</name>
</gene>
<organism evidence="5 6">
    <name type="scientific">Candidatus Blautia merdavium</name>
    <dbReference type="NCBI Taxonomy" id="2838494"/>
    <lineage>
        <taxon>Bacteria</taxon>
        <taxon>Bacillati</taxon>
        <taxon>Bacillota</taxon>
        <taxon>Clostridia</taxon>
        <taxon>Lachnospirales</taxon>
        <taxon>Lachnospiraceae</taxon>
        <taxon>Blautia</taxon>
    </lineage>
</organism>
<dbReference type="SUPFAM" id="SSF52540">
    <property type="entry name" value="P-loop containing nucleoside triphosphate hydrolases"/>
    <property type="match status" value="1"/>
</dbReference>
<protein>
    <submittedName>
        <fullName evidence="5">ABC transporter ATP-binding protein</fullName>
    </submittedName>
</protein>
<feature type="domain" description="ABC transporter" evidence="4">
    <location>
        <begin position="5"/>
        <end position="230"/>
    </location>
</feature>
<reference evidence="5" key="1">
    <citation type="journal article" date="2021" name="PeerJ">
        <title>Extensive microbial diversity within the chicken gut microbiome revealed by metagenomics and culture.</title>
        <authorList>
            <person name="Gilroy R."/>
            <person name="Ravi A."/>
            <person name="Getino M."/>
            <person name="Pursley I."/>
            <person name="Horton D.L."/>
            <person name="Alikhan N.F."/>
            <person name="Baker D."/>
            <person name="Gharbi K."/>
            <person name="Hall N."/>
            <person name="Watson M."/>
            <person name="Adriaenssens E.M."/>
            <person name="Foster-Nyarko E."/>
            <person name="Jarju S."/>
            <person name="Secka A."/>
            <person name="Antonio M."/>
            <person name="Oren A."/>
            <person name="Chaudhuri R.R."/>
            <person name="La Ragione R."/>
            <person name="Hildebrand F."/>
            <person name="Pallen M.J."/>
        </authorList>
    </citation>
    <scope>NUCLEOTIDE SEQUENCE</scope>
    <source>
        <strain evidence="5">ChiBcec2-3848</strain>
    </source>
</reference>
<dbReference type="PROSITE" id="PS50893">
    <property type="entry name" value="ABC_TRANSPORTER_2"/>
    <property type="match status" value="1"/>
</dbReference>
<dbReference type="InterPro" id="IPR003593">
    <property type="entry name" value="AAA+_ATPase"/>
</dbReference>
<name>A0A9D2TAK4_9FIRM</name>
<dbReference type="SMART" id="SM00382">
    <property type="entry name" value="AAA"/>
    <property type="match status" value="1"/>
</dbReference>
<evidence type="ECO:0000256" key="2">
    <source>
        <dbReference type="ARBA" id="ARBA00022741"/>
    </source>
</evidence>
<proteinExistence type="predicted"/>
<evidence type="ECO:0000313" key="6">
    <source>
        <dbReference type="Proteomes" id="UP000823886"/>
    </source>
</evidence>
<evidence type="ECO:0000313" key="5">
    <source>
        <dbReference type="EMBL" id="HJC62021.1"/>
    </source>
</evidence>
<dbReference type="AlphaFoldDB" id="A0A9D2TAK4"/>
<dbReference type="InterPro" id="IPR003439">
    <property type="entry name" value="ABC_transporter-like_ATP-bd"/>
</dbReference>
<dbReference type="CDD" id="cd03230">
    <property type="entry name" value="ABC_DR_subfamily_A"/>
    <property type="match status" value="1"/>
</dbReference>
<evidence type="ECO:0000256" key="1">
    <source>
        <dbReference type="ARBA" id="ARBA00022448"/>
    </source>
</evidence>
<dbReference type="PANTHER" id="PTHR42939:SF3">
    <property type="entry name" value="ABC TRANSPORTER ATP-BINDING COMPONENT"/>
    <property type="match status" value="1"/>
</dbReference>